<feature type="transmembrane region" description="Helical" evidence="7">
    <location>
        <begin position="181"/>
        <end position="203"/>
    </location>
</feature>
<keyword evidence="3" id="KW-1003">Cell membrane</keyword>
<evidence type="ECO:0000259" key="8">
    <source>
        <dbReference type="PROSITE" id="PS50928"/>
    </source>
</evidence>
<dbReference type="AlphaFoldDB" id="A0A6I1G7J3"/>
<keyword evidence="4 7" id="KW-0812">Transmembrane</keyword>
<dbReference type="Gene3D" id="1.10.3720.10">
    <property type="entry name" value="MetI-like"/>
    <property type="match status" value="1"/>
</dbReference>
<reference evidence="9 10" key="1">
    <citation type="submission" date="2019-09" db="EMBL/GenBank/DDBJ databases">
        <title>Characterization of the phylogenetic diversity of two novel species belonging to the genus Bifidobacterium: Bifidobacterium cebidarum sp. nov. and Bifidobacterium leontopitheci sp. nov.</title>
        <authorList>
            <person name="Lugli G.A."/>
            <person name="Duranti S."/>
            <person name="Milani C."/>
            <person name="Turroni F."/>
            <person name="Ventura M."/>
        </authorList>
    </citation>
    <scope>NUCLEOTIDE SEQUENCE [LARGE SCALE GENOMIC DNA]</scope>
    <source>
        <strain evidence="9 10">LMG 31469</strain>
    </source>
</reference>
<dbReference type="PROSITE" id="PS50928">
    <property type="entry name" value="ABC_TM1"/>
    <property type="match status" value="1"/>
</dbReference>
<evidence type="ECO:0000313" key="10">
    <source>
        <dbReference type="Proteomes" id="UP000468413"/>
    </source>
</evidence>
<dbReference type="Pfam" id="PF00528">
    <property type="entry name" value="BPD_transp_1"/>
    <property type="match status" value="1"/>
</dbReference>
<feature type="transmembrane region" description="Helical" evidence="7">
    <location>
        <begin position="53"/>
        <end position="74"/>
    </location>
</feature>
<dbReference type="PANTHER" id="PTHR30193:SF37">
    <property type="entry name" value="INNER MEMBRANE ABC TRANSPORTER PERMEASE PROTEIN YCJO"/>
    <property type="match status" value="1"/>
</dbReference>
<dbReference type="InterPro" id="IPR000515">
    <property type="entry name" value="MetI-like"/>
</dbReference>
<sequence>MLVVFFIVPTVMNFVFAFTDWSAFKTTIDFNGIDNFVTLFQDGTLLRDIRTTLIYAVCIAVFQNTFGLLLAVLLEEDTRLNRFARVMFFIPVIMSALAVGYIWQAVLKTDGALDQMLSALIGHHVTTGLLGNTTWAIVVISAIQGWKWMGLAMLIFLAGLKTIDADVIEAARIDGANGHQLFWTIKFPLLAPAFTFNVATSLLGSLNGFDMVQAMTKGGPGGSTEILNIFVWRTFGQGLYSQSTTMSMILFILVAIIALPVIYFLRRRERNIF</sequence>
<evidence type="ECO:0000256" key="2">
    <source>
        <dbReference type="ARBA" id="ARBA00022448"/>
    </source>
</evidence>
<dbReference type="GO" id="GO:0005886">
    <property type="term" value="C:plasma membrane"/>
    <property type="evidence" value="ECO:0007669"/>
    <property type="project" value="UniProtKB-SubCell"/>
</dbReference>
<protein>
    <submittedName>
        <fullName evidence="9">ABC transporter permease</fullName>
    </submittedName>
</protein>
<name>A0A6I1G7J3_9BIFI</name>
<evidence type="ECO:0000256" key="6">
    <source>
        <dbReference type="ARBA" id="ARBA00023136"/>
    </source>
</evidence>
<gene>
    <name evidence="9" type="ORF">F7D08_1776</name>
</gene>
<evidence type="ECO:0000256" key="3">
    <source>
        <dbReference type="ARBA" id="ARBA00022475"/>
    </source>
</evidence>
<organism evidence="9 10">
    <name type="scientific">Bifidobacterium cebidarum</name>
    <dbReference type="NCBI Taxonomy" id="2650773"/>
    <lineage>
        <taxon>Bacteria</taxon>
        <taxon>Bacillati</taxon>
        <taxon>Actinomycetota</taxon>
        <taxon>Actinomycetes</taxon>
        <taxon>Bifidobacteriales</taxon>
        <taxon>Bifidobacteriaceae</taxon>
        <taxon>Bifidobacterium</taxon>
    </lineage>
</organism>
<evidence type="ECO:0000256" key="5">
    <source>
        <dbReference type="ARBA" id="ARBA00022989"/>
    </source>
</evidence>
<dbReference type="EMBL" id="WBVS01000012">
    <property type="protein sequence ID" value="KAB7786466.1"/>
    <property type="molecule type" value="Genomic_DNA"/>
</dbReference>
<dbReference type="Proteomes" id="UP000468413">
    <property type="component" value="Unassembled WGS sequence"/>
</dbReference>
<evidence type="ECO:0000313" key="9">
    <source>
        <dbReference type="EMBL" id="KAB7786466.1"/>
    </source>
</evidence>
<feature type="domain" description="ABC transmembrane type-1" evidence="8">
    <location>
        <begin position="49"/>
        <end position="263"/>
    </location>
</feature>
<dbReference type="InterPro" id="IPR035906">
    <property type="entry name" value="MetI-like_sf"/>
</dbReference>
<dbReference type="GO" id="GO:0055085">
    <property type="term" value="P:transmembrane transport"/>
    <property type="evidence" value="ECO:0007669"/>
    <property type="project" value="InterPro"/>
</dbReference>
<dbReference type="InterPro" id="IPR051393">
    <property type="entry name" value="ABC_transporter_permease"/>
</dbReference>
<comment type="similarity">
    <text evidence="7">Belongs to the binding-protein-dependent transport system permease family.</text>
</comment>
<evidence type="ECO:0000256" key="7">
    <source>
        <dbReference type="RuleBase" id="RU363032"/>
    </source>
</evidence>
<feature type="transmembrane region" description="Helical" evidence="7">
    <location>
        <begin position="86"/>
        <end position="106"/>
    </location>
</feature>
<feature type="transmembrane region" description="Helical" evidence="7">
    <location>
        <begin position="135"/>
        <end position="160"/>
    </location>
</feature>
<comment type="subcellular location">
    <subcellularLocation>
        <location evidence="1 7">Cell membrane</location>
        <topology evidence="1 7">Multi-pass membrane protein</topology>
    </subcellularLocation>
</comment>
<keyword evidence="2 7" id="KW-0813">Transport</keyword>
<proteinExistence type="inferred from homology"/>
<dbReference type="SUPFAM" id="SSF161098">
    <property type="entry name" value="MetI-like"/>
    <property type="match status" value="1"/>
</dbReference>
<accession>A0A6I1G7J3</accession>
<feature type="transmembrane region" description="Helical" evidence="7">
    <location>
        <begin position="245"/>
        <end position="265"/>
    </location>
</feature>
<evidence type="ECO:0000256" key="4">
    <source>
        <dbReference type="ARBA" id="ARBA00022692"/>
    </source>
</evidence>
<keyword evidence="5 7" id="KW-1133">Transmembrane helix</keyword>
<evidence type="ECO:0000256" key="1">
    <source>
        <dbReference type="ARBA" id="ARBA00004651"/>
    </source>
</evidence>
<comment type="caution">
    <text evidence="9">The sequence shown here is derived from an EMBL/GenBank/DDBJ whole genome shotgun (WGS) entry which is preliminary data.</text>
</comment>
<dbReference type="PANTHER" id="PTHR30193">
    <property type="entry name" value="ABC TRANSPORTER PERMEASE PROTEIN"/>
    <property type="match status" value="1"/>
</dbReference>
<keyword evidence="6 7" id="KW-0472">Membrane</keyword>
<dbReference type="CDD" id="cd06261">
    <property type="entry name" value="TM_PBP2"/>
    <property type="match status" value="1"/>
</dbReference>
<keyword evidence="10" id="KW-1185">Reference proteome</keyword>